<feature type="transmembrane region" description="Helical" evidence="1">
    <location>
        <begin position="6"/>
        <end position="27"/>
    </location>
</feature>
<sequence>GYSRGSTILAGILGLSGAIGYFGTSAVKK</sequence>
<reference evidence="2" key="1">
    <citation type="journal article" date="2014" name="Front. Microbiol.">
        <title>High frequency of phylogenetically diverse reductive dehalogenase-homologous genes in deep subseafloor sedimentary metagenomes.</title>
        <authorList>
            <person name="Kawai M."/>
            <person name="Futagami T."/>
            <person name="Toyoda A."/>
            <person name="Takaki Y."/>
            <person name="Nishi S."/>
            <person name="Hori S."/>
            <person name="Arai W."/>
            <person name="Tsubouchi T."/>
            <person name="Morono Y."/>
            <person name="Uchiyama I."/>
            <person name="Ito T."/>
            <person name="Fujiyama A."/>
            <person name="Inagaki F."/>
            <person name="Takami H."/>
        </authorList>
    </citation>
    <scope>NUCLEOTIDE SEQUENCE</scope>
    <source>
        <strain evidence="2">Expedition CK06-06</strain>
    </source>
</reference>
<evidence type="ECO:0000313" key="2">
    <source>
        <dbReference type="EMBL" id="GAG15860.1"/>
    </source>
</evidence>
<keyword evidence="1" id="KW-1133">Transmembrane helix</keyword>
<dbReference type="AlphaFoldDB" id="X0VC03"/>
<dbReference type="EMBL" id="BARS01032540">
    <property type="protein sequence ID" value="GAG15860.1"/>
    <property type="molecule type" value="Genomic_DNA"/>
</dbReference>
<name>X0VC03_9ZZZZ</name>
<organism evidence="2">
    <name type="scientific">marine sediment metagenome</name>
    <dbReference type="NCBI Taxonomy" id="412755"/>
    <lineage>
        <taxon>unclassified sequences</taxon>
        <taxon>metagenomes</taxon>
        <taxon>ecological metagenomes</taxon>
    </lineage>
</organism>
<comment type="caution">
    <text evidence="2">The sequence shown here is derived from an EMBL/GenBank/DDBJ whole genome shotgun (WGS) entry which is preliminary data.</text>
</comment>
<keyword evidence="1" id="KW-0472">Membrane</keyword>
<gene>
    <name evidence="2" type="ORF">S01H1_50499</name>
</gene>
<feature type="non-terminal residue" evidence="2">
    <location>
        <position position="1"/>
    </location>
</feature>
<keyword evidence="1" id="KW-0812">Transmembrane</keyword>
<protein>
    <submittedName>
        <fullName evidence="2">Uncharacterized protein</fullName>
    </submittedName>
</protein>
<accession>X0VC03</accession>
<proteinExistence type="predicted"/>
<evidence type="ECO:0000256" key="1">
    <source>
        <dbReference type="SAM" id="Phobius"/>
    </source>
</evidence>